<keyword evidence="2" id="KW-1185">Reference proteome</keyword>
<dbReference type="Pfam" id="PF13469">
    <property type="entry name" value="Sulfotransfer_3"/>
    <property type="match status" value="1"/>
</dbReference>
<evidence type="ECO:0000313" key="2">
    <source>
        <dbReference type="Proteomes" id="UP001199314"/>
    </source>
</evidence>
<comment type="caution">
    <text evidence="1">The sequence shown here is derived from an EMBL/GenBank/DDBJ whole genome shotgun (WGS) entry which is preliminary data.</text>
</comment>
<dbReference type="EMBL" id="JAIQZE010000002">
    <property type="protein sequence ID" value="MBZ9777934.1"/>
    <property type="molecule type" value="Genomic_DNA"/>
</dbReference>
<gene>
    <name evidence="1" type="ORF">LB452_03270</name>
</gene>
<sequence length="282" mass="33002">MSNKINLIYLLGAGRSGTTLLATLLNNHDDIETLGEMHQFIEYVDKDKDCSCGEKLTSCSTWNLSSDLMDSNIKDERLYCENKESHKNIPSLIFNKKADKRYISIQEHIFSALSGNRKSKWYLDSSKYIARYLLLKKSKKLNIKGIYMVRDPRGVINSFTKKVQTSKRPLSAILYYNMINLFGEVVSRNNRNILKIKYEDLVESPEQVLDEIYKHVFGSSKASVKMPEYFTMPHIVGGNRIKTKKRIHLSKDTDWQRNIPRARQIMYYYLCFPFTYINKYRV</sequence>
<dbReference type="SUPFAM" id="SSF52540">
    <property type="entry name" value="P-loop containing nucleoside triphosphate hydrolases"/>
    <property type="match status" value="1"/>
</dbReference>
<dbReference type="InterPro" id="IPR051135">
    <property type="entry name" value="Gal/GlcNAc/GalNAc_ST"/>
</dbReference>
<dbReference type="Proteomes" id="UP001199314">
    <property type="component" value="Unassembled WGS sequence"/>
</dbReference>
<dbReference type="RefSeq" id="WP_224460291.1">
    <property type="nucleotide sequence ID" value="NZ_JAIQZE010000002.1"/>
</dbReference>
<dbReference type="InterPro" id="IPR027417">
    <property type="entry name" value="P-loop_NTPase"/>
</dbReference>
<evidence type="ECO:0000313" key="1">
    <source>
        <dbReference type="EMBL" id="MBZ9777934.1"/>
    </source>
</evidence>
<accession>A0ABS7XHM4</accession>
<protein>
    <submittedName>
        <fullName evidence="1">Sulfotransferase</fullName>
    </submittedName>
</protein>
<name>A0ABS7XHM4_9FLAO</name>
<dbReference type="PANTHER" id="PTHR10704">
    <property type="entry name" value="CARBOHYDRATE SULFOTRANSFERASE"/>
    <property type="match status" value="1"/>
</dbReference>
<organism evidence="1 2">
    <name type="scientific">Psychroflexus longus</name>
    <dbReference type="NCBI Taxonomy" id="2873596"/>
    <lineage>
        <taxon>Bacteria</taxon>
        <taxon>Pseudomonadati</taxon>
        <taxon>Bacteroidota</taxon>
        <taxon>Flavobacteriia</taxon>
        <taxon>Flavobacteriales</taxon>
        <taxon>Flavobacteriaceae</taxon>
        <taxon>Psychroflexus</taxon>
    </lineage>
</organism>
<proteinExistence type="predicted"/>
<dbReference type="Gene3D" id="3.40.50.300">
    <property type="entry name" value="P-loop containing nucleotide triphosphate hydrolases"/>
    <property type="match status" value="1"/>
</dbReference>
<dbReference type="PANTHER" id="PTHR10704:SF44">
    <property type="entry name" value="LD35051P-RELATED"/>
    <property type="match status" value="1"/>
</dbReference>
<reference evidence="2" key="1">
    <citation type="submission" date="2023-07" db="EMBL/GenBank/DDBJ databases">
        <title>Novel species isolated from saline lakes on Tibetan Plateau.</title>
        <authorList>
            <person name="Lu H."/>
        </authorList>
    </citation>
    <scope>NUCLEOTIDE SEQUENCE [LARGE SCALE GENOMIC DNA]</scope>
    <source>
        <strain evidence="2">CAK8W</strain>
    </source>
</reference>